<name>A0A2S6FZX6_9CLOT</name>
<accession>A0A2S6FZX6</accession>
<dbReference type="Proteomes" id="UP000239863">
    <property type="component" value="Unassembled WGS sequence"/>
</dbReference>
<dbReference type="STRING" id="37659.GCA_000703125_02105"/>
<dbReference type="OrthoDB" id="1933152at2"/>
<dbReference type="EMBL" id="PTIS01000003">
    <property type="protein sequence ID" value="PPK49048.1"/>
    <property type="molecule type" value="Genomic_DNA"/>
</dbReference>
<protein>
    <submittedName>
        <fullName evidence="1">Uncharacterized protein</fullName>
    </submittedName>
</protein>
<sequence>MPTKPTKKGKKVFSYTFKLLIIIFTTLFLLLSFSFAFKIGSENTFNTLSNFINNSLYSVKGGIIDIKSYYHALNNEGKKSTNIDEIIITLGGKLNYNDAIPTTSKGKLKYLTNLDSLVDQDTVTFLSLNKSSPLKADEPFMNSVNSSLEVLNLSNIEENANLDYLKHSNAFNIYNALHLNVKGINIIFFEYDESLMNKDSLLTLKEDIYELKSKDTFLILVSKAPKENIKESNKISHSLIKSGADIVMYLDSTNYSIDQYKNKFIIKGLPPLMSKEEEISPLPLYQLSIVFSEKKLLSIGIKVSPFKLNYELSHNMYIPQLCDKNQGKPLIELLNKNSKNLSFSLSDKFNFTNTNSLTKK</sequence>
<dbReference type="AlphaFoldDB" id="A0A2S6FZX6"/>
<comment type="caution">
    <text evidence="1">The sequence shown here is derived from an EMBL/GenBank/DDBJ whole genome shotgun (WGS) entry which is preliminary data.</text>
</comment>
<dbReference type="RefSeq" id="WP_104409455.1">
    <property type="nucleotide sequence ID" value="NZ_PTIS01000003.1"/>
</dbReference>
<proteinExistence type="predicted"/>
<reference evidence="1 2" key="1">
    <citation type="submission" date="2018-02" db="EMBL/GenBank/DDBJ databases">
        <title>Genomic Encyclopedia of Archaeal and Bacterial Type Strains, Phase II (KMG-II): from individual species to whole genera.</title>
        <authorList>
            <person name="Goeker M."/>
        </authorList>
    </citation>
    <scope>NUCLEOTIDE SEQUENCE [LARGE SCALE GENOMIC DNA]</scope>
    <source>
        <strain evidence="1 2">DSM 15099</strain>
    </source>
</reference>
<evidence type="ECO:0000313" key="1">
    <source>
        <dbReference type="EMBL" id="PPK49048.1"/>
    </source>
</evidence>
<evidence type="ECO:0000313" key="2">
    <source>
        <dbReference type="Proteomes" id="UP000239863"/>
    </source>
</evidence>
<gene>
    <name evidence="1" type="ORF">BD821_103178</name>
</gene>
<organism evidence="1 2">
    <name type="scientific">Clostridium algidicarnis DSM 15099</name>
    <dbReference type="NCBI Taxonomy" id="1121295"/>
    <lineage>
        <taxon>Bacteria</taxon>
        <taxon>Bacillati</taxon>
        <taxon>Bacillota</taxon>
        <taxon>Clostridia</taxon>
        <taxon>Eubacteriales</taxon>
        <taxon>Clostridiaceae</taxon>
        <taxon>Clostridium</taxon>
    </lineage>
</organism>